<accession>A0A5J4SPF4</accession>
<proteinExistence type="predicted"/>
<protein>
    <submittedName>
        <fullName evidence="1">Uncharacterized protein</fullName>
    </submittedName>
</protein>
<dbReference type="AlphaFoldDB" id="A0A5J4SPF4"/>
<organism evidence="1">
    <name type="scientific">termite gut metagenome</name>
    <dbReference type="NCBI Taxonomy" id="433724"/>
    <lineage>
        <taxon>unclassified sequences</taxon>
        <taxon>metagenomes</taxon>
        <taxon>organismal metagenomes</taxon>
    </lineage>
</organism>
<evidence type="ECO:0000313" key="1">
    <source>
        <dbReference type="EMBL" id="KAA6347877.1"/>
    </source>
</evidence>
<sequence length="295" mass="33763">MKNTKKEDKNTDKNIQVNKVVEVQVNDAGEKLITLSDNANFVTFSYPNLEVQLDMYVDIPDTFLGKTGTTGGTFAVMLNKYNNDSTFFDINNFISKKVSYKNDFLTATSWVDAGTVMPFRYETFTQDPLLEFSSRTKVYTSNIIFVANGYTRTLEDNDLELLGYVYDIQTNNVVTLLTSQPIKQYQEGQTEYLNFCLKDMYHGQGSNDNIGLQYNYYTYSGEEITSVNKQLKGKNELFVINTIQLSPDLSEVEEEFEKEVGYFTVGLLKESVVISNKLRYDVISNCSNKLQELHF</sequence>
<dbReference type="EMBL" id="SNRY01000082">
    <property type="protein sequence ID" value="KAA6347877.1"/>
    <property type="molecule type" value="Genomic_DNA"/>
</dbReference>
<gene>
    <name evidence="1" type="ORF">EZS27_004657</name>
</gene>
<comment type="caution">
    <text evidence="1">The sequence shown here is derived from an EMBL/GenBank/DDBJ whole genome shotgun (WGS) entry which is preliminary data.</text>
</comment>
<name>A0A5J4SPF4_9ZZZZ</name>
<reference evidence="1" key="1">
    <citation type="submission" date="2019-03" db="EMBL/GenBank/DDBJ databases">
        <title>Single cell metagenomics reveals metabolic interactions within the superorganism composed of flagellate Streblomastix strix and complex community of Bacteroidetes bacteria on its surface.</title>
        <authorList>
            <person name="Treitli S.C."/>
            <person name="Kolisko M."/>
            <person name="Husnik F."/>
            <person name="Keeling P."/>
            <person name="Hampl V."/>
        </authorList>
    </citation>
    <scope>NUCLEOTIDE SEQUENCE</scope>
    <source>
        <strain evidence="1">STM</strain>
    </source>
</reference>